<dbReference type="EMBL" id="BHYM01000098">
    <property type="protein sequence ID" value="GCE44549.1"/>
    <property type="molecule type" value="Genomic_DNA"/>
</dbReference>
<dbReference type="RefSeq" id="WP_124396113.1">
    <property type="nucleotide sequence ID" value="NZ_BHYM01000098.1"/>
</dbReference>
<evidence type="ECO:0000313" key="1">
    <source>
        <dbReference type="EMBL" id="GCE44549.1"/>
    </source>
</evidence>
<accession>A0A402CM16</accession>
<reference evidence="1 2" key="1">
    <citation type="submission" date="2018-11" db="EMBL/GenBank/DDBJ databases">
        <title>Microbial catabolism of amino acid.</title>
        <authorList>
            <person name="Hibi M."/>
            <person name="Ogawa J."/>
        </authorList>
    </citation>
    <scope>NUCLEOTIDE SEQUENCE [LARGE SCALE GENOMIC DNA]</scope>
    <source>
        <strain evidence="1 2">C31-06</strain>
    </source>
</reference>
<dbReference type="Proteomes" id="UP000287519">
    <property type="component" value="Unassembled WGS sequence"/>
</dbReference>
<gene>
    <name evidence="1" type="ORF">Rhow_008970</name>
</gene>
<protein>
    <submittedName>
        <fullName evidence="1">Uncharacterized protein</fullName>
    </submittedName>
</protein>
<dbReference type="OrthoDB" id="4481150at2"/>
<keyword evidence="2" id="KW-1185">Reference proteome</keyword>
<sequence>MVEPDNFRALSVTIDPGADPTVIKETLLGAGAGTLESDYAQIDISWLRGRVLTQLSGSADAHQSFEAMVAYADKSGWIDPSGTLVRAHIDSSNPTDIQ</sequence>
<name>A0A402CM16_RHOWR</name>
<evidence type="ECO:0000313" key="2">
    <source>
        <dbReference type="Proteomes" id="UP000287519"/>
    </source>
</evidence>
<organism evidence="1 2">
    <name type="scientific">Rhodococcus wratislaviensis</name>
    <name type="common">Tsukamurella wratislaviensis</name>
    <dbReference type="NCBI Taxonomy" id="44752"/>
    <lineage>
        <taxon>Bacteria</taxon>
        <taxon>Bacillati</taxon>
        <taxon>Actinomycetota</taxon>
        <taxon>Actinomycetes</taxon>
        <taxon>Mycobacteriales</taxon>
        <taxon>Nocardiaceae</taxon>
        <taxon>Rhodococcus</taxon>
    </lineage>
</organism>
<proteinExistence type="predicted"/>
<dbReference type="AlphaFoldDB" id="A0A402CM16"/>
<comment type="caution">
    <text evidence="1">The sequence shown here is derived from an EMBL/GenBank/DDBJ whole genome shotgun (WGS) entry which is preliminary data.</text>
</comment>